<dbReference type="OrthoDB" id="5807770at2759"/>
<dbReference type="EMBL" id="UYYB01001346">
    <property type="protein sequence ID" value="VDM65759.1"/>
    <property type="molecule type" value="Genomic_DNA"/>
</dbReference>
<evidence type="ECO:0000313" key="2">
    <source>
        <dbReference type="Proteomes" id="UP000270094"/>
    </source>
</evidence>
<gene>
    <name evidence="1" type="ORF">SVUK_LOCUS757</name>
</gene>
<dbReference type="GO" id="GO:0005634">
    <property type="term" value="C:nucleus"/>
    <property type="evidence" value="ECO:0007669"/>
    <property type="project" value="TreeGrafter"/>
</dbReference>
<reference evidence="1 2" key="1">
    <citation type="submission" date="2018-11" db="EMBL/GenBank/DDBJ databases">
        <authorList>
            <consortium name="Pathogen Informatics"/>
        </authorList>
    </citation>
    <scope>NUCLEOTIDE SEQUENCE [LARGE SCALE GENOMIC DNA]</scope>
</reference>
<accession>A0A3P7IG65</accession>
<protein>
    <submittedName>
        <fullName evidence="1">Uncharacterized protein</fullName>
    </submittedName>
</protein>
<dbReference type="PANTHER" id="PTHR45943:SF1">
    <property type="entry name" value="E3 UBIQUITIN-PROTEIN LIGASE MYCBP2"/>
    <property type="match status" value="1"/>
</dbReference>
<organism evidence="1 2">
    <name type="scientific">Strongylus vulgaris</name>
    <name type="common">Blood worm</name>
    <dbReference type="NCBI Taxonomy" id="40348"/>
    <lineage>
        <taxon>Eukaryota</taxon>
        <taxon>Metazoa</taxon>
        <taxon>Ecdysozoa</taxon>
        <taxon>Nematoda</taxon>
        <taxon>Chromadorea</taxon>
        <taxon>Rhabditida</taxon>
        <taxon>Rhabditina</taxon>
        <taxon>Rhabditomorpha</taxon>
        <taxon>Strongyloidea</taxon>
        <taxon>Strongylidae</taxon>
        <taxon>Strongylus</taxon>
    </lineage>
</organism>
<dbReference type="GO" id="GO:0007411">
    <property type="term" value="P:axon guidance"/>
    <property type="evidence" value="ECO:0007669"/>
    <property type="project" value="TreeGrafter"/>
</dbReference>
<dbReference type="PANTHER" id="PTHR45943">
    <property type="entry name" value="E3 UBIQUITIN-PROTEIN LIGASE MYCBP2"/>
    <property type="match status" value="1"/>
</dbReference>
<dbReference type="AlphaFoldDB" id="A0A3P7IG65"/>
<dbReference type="Proteomes" id="UP000270094">
    <property type="component" value="Unassembled WGS sequence"/>
</dbReference>
<dbReference type="GO" id="GO:0061630">
    <property type="term" value="F:ubiquitin protein ligase activity"/>
    <property type="evidence" value="ECO:0007669"/>
    <property type="project" value="TreeGrafter"/>
</dbReference>
<name>A0A3P7IG65_STRVU</name>
<dbReference type="GO" id="GO:0005886">
    <property type="term" value="C:plasma membrane"/>
    <property type="evidence" value="ECO:0007669"/>
    <property type="project" value="TreeGrafter"/>
</dbReference>
<dbReference type="GO" id="GO:0008582">
    <property type="term" value="P:regulation of synaptic assembly at neuromuscular junction"/>
    <property type="evidence" value="ECO:0007669"/>
    <property type="project" value="TreeGrafter"/>
</dbReference>
<keyword evidence="2" id="KW-1185">Reference proteome</keyword>
<proteinExistence type="predicted"/>
<sequence length="158" mass="17514">MDRYMYVLCSVCKKAYFGGESRCQMVSILFSIRQFITLTFFKAMQSFQYNAAELVCGGCSAPAGTEVCGRHGAEYLEYKCRYCCSIAVYFCFGTTHFCAACHDDFQRLVCLPKNQFPPCPTGPRATAGEGPCPLRRPHPPAGEEFALGCGICRNLSTF</sequence>
<evidence type="ECO:0000313" key="1">
    <source>
        <dbReference type="EMBL" id="VDM65759.1"/>
    </source>
</evidence>